<organism evidence="2 3">
    <name type="scientific">Flavobacterium pectinovorum</name>
    <dbReference type="NCBI Taxonomy" id="29533"/>
    <lineage>
        <taxon>Bacteria</taxon>
        <taxon>Pseudomonadati</taxon>
        <taxon>Bacteroidota</taxon>
        <taxon>Flavobacteriia</taxon>
        <taxon>Flavobacteriales</taxon>
        <taxon>Flavobacteriaceae</taxon>
        <taxon>Flavobacterium</taxon>
    </lineage>
</organism>
<dbReference type="Proteomes" id="UP000319700">
    <property type="component" value="Unassembled WGS sequence"/>
</dbReference>
<comment type="caution">
    <text evidence="2">The sequence shown here is derived from an EMBL/GenBank/DDBJ whole genome shotgun (WGS) entry which is preliminary data.</text>
</comment>
<proteinExistence type="predicted"/>
<evidence type="ECO:0000256" key="1">
    <source>
        <dbReference type="SAM" id="Phobius"/>
    </source>
</evidence>
<keyword evidence="1" id="KW-1133">Transmembrane helix</keyword>
<reference evidence="2 3" key="1">
    <citation type="journal article" date="2019" name="Environ. Microbiol.">
        <title>Species interactions and distinct microbial communities in high Arctic permafrost affected cryosols are associated with the CH4 and CO2 gas fluxes.</title>
        <authorList>
            <person name="Altshuler I."/>
            <person name="Hamel J."/>
            <person name="Turney S."/>
            <person name="Magnuson E."/>
            <person name="Levesque R."/>
            <person name="Greer C."/>
            <person name="Whyte L.G."/>
        </authorList>
    </citation>
    <scope>NUCLEOTIDE SEQUENCE [LARGE SCALE GENOMIC DNA]</scope>
    <source>
        <strain evidence="2 3">42</strain>
    </source>
</reference>
<keyword evidence="3" id="KW-1185">Reference proteome</keyword>
<dbReference type="AlphaFoldDB" id="A0A502EUH7"/>
<name>A0A502EUH7_9FLAO</name>
<evidence type="ECO:0000313" key="3">
    <source>
        <dbReference type="Proteomes" id="UP000319700"/>
    </source>
</evidence>
<feature type="transmembrane region" description="Helical" evidence="1">
    <location>
        <begin position="60"/>
        <end position="81"/>
    </location>
</feature>
<feature type="transmembrane region" description="Helical" evidence="1">
    <location>
        <begin position="16"/>
        <end position="35"/>
    </location>
</feature>
<protein>
    <submittedName>
        <fullName evidence="2">Uncharacterized protein</fullName>
    </submittedName>
</protein>
<gene>
    <name evidence="2" type="ORF">EAH81_08705</name>
</gene>
<evidence type="ECO:0000313" key="2">
    <source>
        <dbReference type="EMBL" id="TPG41555.1"/>
    </source>
</evidence>
<keyword evidence="1" id="KW-0812">Transmembrane</keyword>
<keyword evidence="1" id="KW-0472">Membrane</keyword>
<dbReference type="EMBL" id="RCZH01000005">
    <property type="protein sequence ID" value="TPG41555.1"/>
    <property type="molecule type" value="Genomic_DNA"/>
</dbReference>
<accession>A0A502EUH7</accession>
<sequence>MFFTILKKTLFSSLKISFPFVYLSFVLICFVIEYFNKKEFKRHYNYFTIQWKNETRKTQIIYKIYNVVFLISVVSFCLYFLKYLDNNKS</sequence>